<sequence>MSVYLDHVDGCLIASGATYAYKDVFKSLGFRWKSRQKQWEHPRATQFIMVIQSTHYLI</sequence>
<reference evidence="1" key="1">
    <citation type="journal article" date="2020" name="Nature">
        <title>Giant virus diversity and host interactions through global metagenomics.</title>
        <authorList>
            <person name="Schulz F."/>
            <person name="Roux S."/>
            <person name="Paez-Espino D."/>
            <person name="Jungbluth S."/>
            <person name="Walsh D.A."/>
            <person name="Denef V.J."/>
            <person name="McMahon K.D."/>
            <person name="Konstantinidis K.T."/>
            <person name="Eloe-Fadrosh E.A."/>
            <person name="Kyrpides N.C."/>
            <person name="Woyke T."/>
        </authorList>
    </citation>
    <scope>NUCLEOTIDE SEQUENCE</scope>
    <source>
        <strain evidence="1">GVMAG-M-3300017989-17</strain>
    </source>
</reference>
<protein>
    <submittedName>
        <fullName evidence="1">Uncharacterized protein</fullName>
    </submittedName>
</protein>
<proteinExistence type="predicted"/>
<evidence type="ECO:0000313" key="1">
    <source>
        <dbReference type="EMBL" id="QHS93312.1"/>
    </source>
</evidence>
<accession>A0A6C0BMR7</accession>
<name>A0A6C0BMR7_9ZZZZ</name>
<dbReference type="EMBL" id="MN739202">
    <property type="protein sequence ID" value="QHS93312.1"/>
    <property type="molecule type" value="Genomic_DNA"/>
</dbReference>
<organism evidence="1">
    <name type="scientific">viral metagenome</name>
    <dbReference type="NCBI Taxonomy" id="1070528"/>
    <lineage>
        <taxon>unclassified sequences</taxon>
        <taxon>metagenomes</taxon>
        <taxon>organismal metagenomes</taxon>
    </lineage>
</organism>
<dbReference type="AlphaFoldDB" id="A0A6C0BMR7"/>